<dbReference type="AlphaFoldDB" id="A0A180H033"/>
<accession>A0A180H033</accession>
<dbReference type="STRING" id="630390.A0A180H033"/>
<sequence>MSAQTKILRTANTPTTSNETGLMVAQAILDLETNVPNLTAELRPLQISAAWEVKIKSGRKAIVIFVHHGAPPTAV</sequence>
<name>A0A180H033_PUCT1</name>
<evidence type="ECO:0000313" key="5">
    <source>
        <dbReference type="EnsemblFungi" id="PTTG_25883-t43_1-p1"/>
    </source>
</evidence>
<dbReference type="GO" id="GO:0003735">
    <property type="term" value="F:structural constituent of ribosome"/>
    <property type="evidence" value="ECO:0007669"/>
    <property type="project" value="InterPro"/>
</dbReference>
<gene>
    <name evidence="4" type="ORF">PTTG_25883</name>
</gene>
<protein>
    <submittedName>
        <fullName evidence="4 5">30S ribosomal protein S7e</fullName>
    </submittedName>
</protein>
<keyword evidence="2 4" id="KW-0689">Ribosomal protein</keyword>
<dbReference type="GO" id="GO:0006412">
    <property type="term" value="P:translation"/>
    <property type="evidence" value="ECO:0007669"/>
    <property type="project" value="InterPro"/>
</dbReference>
<keyword evidence="6" id="KW-1185">Reference proteome</keyword>
<evidence type="ECO:0000256" key="3">
    <source>
        <dbReference type="ARBA" id="ARBA00023274"/>
    </source>
</evidence>
<dbReference type="VEuPathDB" id="FungiDB:PTTG_25883"/>
<evidence type="ECO:0000313" key="4">
    <source>
        <dbReference type="EMBL" id="OAV97938.1"/>
    </source>
</evidence>
<evidence type="ECO:0000256" key="2">
    <source>
        <dbReference type="ARBA" id="ARBA00022980"/>
    </source>
</evidence>
<dbReference type="InterPro" id="IPR000554">
    <property type="entry name" value="Ribosomal_eS7"/>
</dbReference>
<dbReference type="GO" id="GO:1990904">
    <property type="term" value="C:ribonucleoprotein complex"/>
    <property type="evidence" value="ECO:0007669"/>
    <property type="project" value="UniProtKB-KW"/>
</dbReference>
<dbReference type="Pfam" id="PF01251">
    <property type="entry name" value="Ribosomal_S7e"/>
    <property type="match status" value="1"/>
</dbReference>
<reference evidence="4" key="2">
    <citation type="submission" date="2016-05" db="EMBL/GenBank/DDBJ databases">
        <title>Comparative analysis highlights variable genome content of wheat rusts and divergence of the mating loci.</title>
        <authorList>
            <person name="Cuomo C.A."/>
            <person name="Bakkeren G."/>
            <person name="Szabo L."/>
            <person name="Khalil H."/>
            <person name="Joly D."/>
            <person name="Goldberg J."/>
            <person name="Young S."/>
            <person name="Zeng Q."/>
            <person name="Fellers J."/>
        </authorList>
    </citation>
    <scope>NUCLEOTIDE SEQUENCE [LARGE SCALE GENOMIC DNA]</scope>
    <source>
        <strain evidence="4">1-1 BBBD Race 1</strain>
    </source>
</reference>
<reference evidence="5" key="4">
    <citation type="submission" date="2025-05" db="UniProtKB">
        <authorList>
            <consortium name="EnsemblFungi"/>
        </authorList>
    </citation>
    <scope>IDENTIFICATION</scope>
    <source>
        <strain evidence="5">isolate 1-1 / race 1 (BBBD)</strain>
    </source>
</reference>
<proteinExistence type="inferred from homology"/>
<reference evidence="5 6" key="3">
    <citation type="journal article" date="2017" name="G3 (Bethesda)">
        <title>Comparative analysis highlights variable genome content of wheat rusts and divergence of the mating loci.</title>
        <authorList>
            <person name="Cuomo C.A."/>
            <person name="Bakkeren G."/>
            <person name="Khalil H.B."/>
            <person name="Panwar V."/>
            <person name="Joly D."/>
            <person name="Linning R."/>
            <person name="Sakthikumar S."/>
            <person name="Song X."/>
            <person name="Adiconis X."/>
            <person name="Fan L."/>
            <person name="Goldberg J.M."/>
            <person name="Levin J.Z."/>
            <person name="Young S."/>
            <person name="Zeng Q."/>
            <person name="Anikster Y."/>
            <person name="Bruce M."/>
            <person name="Wang M."/>
            <person name="Yin C."/>
            <person name="McCallum B."/>
            <person name="Szabo L.J."/>
            <person name="Hulbert S."/>
            <person name="Chen X."/>
            <person name="Fellers J.P."/>
        </authorList>
    </citation>
    <scope>NUCLEOTIDE SEQUENCE</scope>
    <source>
        <strain evidence="6">Isolate 1-1 / race 1 (BBBD)</strain>
        <strain evidence="5">isolate 1-1 / race 1 (BBBD)</strain>
    </source>
</reference>
<organism evidence="4">
    <name type="scientific">Puccinia triticina (isolate 1-1 / race 1 (BBBD))</name>
    <name type="common">Brown leaf rust fungus</name>
    <dbReference type="NCBI Taxonomy" id="630390"/>
    <lineage>
        <taxon>Eukaryota</taxon>
        <taxon>Fungi</taxon>
        <taxon>Dikarya</taxon>
        <taxon>Basidiomycota</taxon>
        <taxon>Pucciniomycotina</taxon>
        <taxon>Pucciniomycetes</taxon>
        <taxon>Pucciniales</taxon>
        <taxon>Pucciniaceae</taxon>
        <taxon>Puccinia</taxon>
    </lineage>
</organism>
<evidence type="ECO:0000256" key="1">
    <source>
        <dbReference type="ARBA" id="ARBA00007820"/>
    </source>
</evidence>
<comment type="similarity">
    <text evidence="1">Belongs to the eukaryotic ribosomal protein eS7 family.</text>
</comment>
<reference evidence="4" key="1">
    <citation type="submission" date="2009-11" db="EMBL/GenBank/DDBJ databases">
        <authorList>
            <consortium name="The Broad Institute Genome Sequencing Platform"/>
            <person name="Ward D."/>
            <person name="Feldgarden M."/>
            <person name="Earl A."/>
            <person name="Young S.K."/>
            <person name="Zeng Q."/>
            <person name="Koehrsen M."/>
            <person name="Alvarado L."/>
            <person name="Berlin A."/>
            <person name="Bochicchio J."/>
            <person name="Borenstein D."/>
            <person name="Chapman S.B."/>
            <person name="Chen Z."/>
            <person name="Engels R."/>
            <person name="Freedman E."/>
            <person name="Gellesch M."/>
            <person name="Goldberg J."/>
            <person name="Griggs A."/>
            <person name="Gujja S."/>
            <person name="Heilman E."/>
            <person name="Heiman D."/>
            <person name="Hepburn T."/>
            <person name="Howarth C."/>
            <person name="Jen D."/>
            <person name="Larson L."/>
            <person name="Lewis B."/>
            <person name="Mehta T."/>
            <person name="Park D."/>
            <person name="Pearson M."/>
            <person name="Roberts A."/>
            <person name="Saif S."/>
            <person name="Shea T."/>
            <person name="Shenoy N."/>
            <person name="Sisk P."/>
            <person name="Stolte C."/>
            <person name="Sykes S."/>
            <person name="Thomson T."/>
            <person name="Walk T."/>
            <person name="White J."/>
            <person name="Yandava C."/>
            <person name="Izard J."/>
            <person name="Baranova O.V."/>
            <person name="Blanton J.M."/>
            <person name="Tanner A.C."/>
            <person name="Dewhirst F.E."/>
            <person name="Haas B."/>
            <person name="Nusbaum C."/>
            <person name="Birren B."/>
        </authorList>
    </citation>
    <scope>NUCLEOTIDE SEQUENCE [LARGE SCALE GENOMIC DNA]</scope>
    <source>
        <strain evidence="4">1-1 BBBD Race 1</strain>
    </source>
</reference>
<dbReference type="EMBL" id="ADAS02000010">
    <property type="protein sequence ID" value="OAV97938.1"/>
    <property type="molecule type" value="Genomic_DNA"/>
</dbReference>
<evidence type="ECO:0000313" key="6">
    <source>
        <dbReference type="Proteomes" id="UP000005240"/>
    </source>
</evidence>
<keyword evidence="3" id="KW-0687">Ribonucleoprotein</keyword>
<dbReference type="EnsemblFungi" id="PTTG_25883-t43_1">
    <property type="protein sequence ID" value="PTTG_25883-t43_1-p1"/>
    <property type="gene ID" value="PTTG_25883"/>
</dbReference>
<dbReference type="OrthoDB" id="1724687at2759"/>
<dbReference type="Proteomes" id="UP000005240">
    <property type="component" value="Unassembled WGS sequence"/>
</dbReference>
<dbReference type="GO" id="GO:0005840">
    <property type="term" value="C:ribosome"/>
    <property type="evidence" value="ECO:0007669"/>
    <property type="project" value="UniProtKB-KW"/>
</dbReference>